<comment type="caution">
    <text evidence="2">The sequence shown here is derived from an EMBL/GenBank/DDBJ whole genome shotgun (WGS) entry which is preliminary data.</text>
</comment>
<dbReference type="Gene3D" id="3.40.1660.10">
    <property type="entry name" value="EreA-like (biosynthetic domain)"/>
    <property type="match status" value="1"/>
</dbReference>
<accession>A0ABU3GVJ6</accession>
<proteinExistence type="predicted"/>
<name>A0ABU3GVJ6_9SPHI</name>
<reference evidence="3" key="1">
    <citation type="submission" date="2023-07" db="EMBL/GenBank/DDBJ databases">
        <title>Functional and genomic diversity of the sorghum phyllosphere microbiome.</title>
        <authorList>
            <person name="Shade A."/>
        </authorList>
    </citation>
    <scope>NUCLEOTIDE SEQUENCE [LARGE SCALE GENOMIC DNA]</scope>
    <source>
        <strain evidence="3">SORGH_AS_0422</strain>
    </source>
</reference>
<feature type="chain" id="PRO_5045528965" evidence="1">
    <location>
        <begin position="25"/>
        <end position="432"/>
    </location>
</feature>
<dbReference type="CDD" id="cd14728">
    <property type="entry name" value="Ere-like"/>
    <property type="match status" value="1"/>
</dbReference>
<protein>
    <submittedName>
        <fullName evidence="2">Erythromycin esterase</fullName>
        <ecNumber evidence="2">3.1.1.-</ecNumber>
    </submittedName>
</protein>
<dbReference type="InterPro" id="IPR052036">
    <property type="entry name" value="Hydrolase/PRTase-associated"/>
</dbReference>
<keyword evidence="3" id="KW-1185">Reference proteome</keyword>
<keyword evidence="1" id="KW-0732">Signal</keyword>
<feature type="signal peptide" evidence="1">
    <location>
        <begin position="1"/>
        <end position="24"/>
    </location>
</feature>
<dbReference type="GO" id="GO:0016787">
    <property type="term" value="F:hydrolase activity"/>
    <property type="evidence" value="ECO:0007669"/>
    <property type="project" value="UniProtKB-KW"/>
</dbReference>
<dbReference type="EC" id="3.1.1.-" evidence="2"/>
<dbReference type="InterPro" id="IPR007815">
    <property type="entry name" value="Emycin_Estase"/>
</dbReference>
<dbReference type="Proteomes" id="UP001258315">
    <property type="component" value="Unassembled WGS sequence"/>
</dbReference>
<evidence type="ECO:0000313" key="2">
    <source>
        <dbReference type="EMBL" id="MDT3402650.1"/>
    </source>
</evidence>
<evidence type="ECO:0000256" key="1">
    <source>
        <dbReference type="SAM" id="SignalP"/>
    </source>
</evidence>
<dbReference type="Gene3D" id="1.20.1440.30">
    <property type="entry name" value="Biosynthetic Protein domain"/>
    <property type="match status" value="1"/>
</dbReference>
<dbReference type="SUPFAM" id="SSF159501">
    <property type="entry name" value="EreA/ChaN-like"/>
    <property type="match status" value="1"/>
</dbReference>
<dbReference type="RefSeq" id="WP_311949316.1">
    <property type="nucleotide sequence ID" value="NZ_JAVLVU010000001.1"/>
</dbReference>
<sequence length="432" mass="48012">MKNILFSIVTAITLLLANPNLANAQNKGASAVNNKALNALNITDYKAFKKSVKPLIKQMDTKAIVALGEGTHGTAEFYKLRFWISRILVEEKGFNHIAFENDYSDCWLLNRRLNTTGNLDSLMKKYMLSIWQNHETKELLQWVKTYNAKHSKKVTISGIDYVFAQPDVAMLKEILAGTSAASVLDSIAPLARAAAFQDEAWNGLNRDNYEVNYDSLGKSSYKGYLLAGKLGKKIANANLPQQVKTDALLAITNIQQAFAPFYASMAKKPEASRDSNMAYNTSVIMQKPNAKMIIWAHNGHVAKKAIYKGVVGGTGGYLRKMFPGKYFVVGTGTATGTFAATTEPRDTYTNPIKAYKLEEPLKDSWEEKFVQTNVPAFYIMPAQYNTTNAVNPMRFVGYTPKSGASTYDKINITDWFDAYLFVKDTNAATPLN</sequence>
<evidence type="ECO:0000313" key="3">
    <source>
        <dbReference type="Proteomes" id="UP001258315"/>
    </source>
</evidence>
<dbReference type="PANTHER" id="PTHR31299">
    <property type="entry name" value="ESTERASE, PUTATIVE (AFU_ORTHOLOGUE AFUA_1G05850)-RELATED"/>
    <property type="match status" value="1"/>
</dbReference>
<keyword evidence="2" id="KW-0378">Hydrolase</keyword>
<dbReference type="PANTHER" id="PTHR31299:SF0">
    <property type="entry name" value="ESTERASE, PUTATIVE (AFU_ORTHOLOGUE AFUA_1G05850)-RELATED"/>
    <property type="match status" value="1"/>
</dbReference>
<dbReference type="Gene3D" id="3.30.1870.10">
    <property type="entry name" value="EreA-like, domain 2"/>
    <property type="match status" value="1"/>
</dbReference>
<gene>
    <name evidence="2" type="ORF">QE417_001722</name>
</gene>
<dbReference type="Pfam" id="PF05139">
    <property type="entry name" value="Erythro_esteras"/>
    <property type="match status" value="1"/>
</dbReference>
<organism evidence="2 3">
    <name type="scientific">Mucilaginibacter terrae</name>
    <dbReference type="NCBI Taxonomy" id="1955052"/>
    <lineage>
        <taxon>Bacteria</taxon>
        <taxon>Pseudomonadati</taxon>
        <taxon>Bacteroidota</taxon>
        <taxon>Sphingobacteriia</taxon>
        <taxon>Sphingobacteriales</taxon>
        <taxon>Sphingobacteriaceae</taxon>
        <taxon>Mucilaginibacter</taxon>
    </lineage>
</organism>
<dbReference type="EMBL" id="JAVLVU010000001">
    <property type="protein sequence ID" value="MDT3402650.1"/>
    <property type="molecule type" value="Genomic_DNA"/>
</dbReference>